<reference evidence="1 2" key="1">
    <citation type="submission" date="2019-02" db="EMBL/GenBank/DDBJ databases">
        <title>Deep-cultivation of Planctomycetes and their phenomic and genomic characterization uncovers novel biology.</title>
        <authorList>
            <person name="Wiegand S."/>
            <person name="Jogler M."/>
            <person name="Boedeker C."/>
            <person name="Pinto D."/>
            <person name="Vollmers J."/>
            <person name="Rivas-Marin E."/>
            <person name="Kohn T."/>
            <person name="Peeters S.H."/>
            <person name="Heuer A."/>
            <person name="Rast P."/>
            <person name="Oberbeckmann S."/>
            <person name="Bunk B."/>
            <person name="Jeske O."/>
            <person name="Meyerdierks A."/>
            <person name="Storesund J.E."/>
            <person name="Kallscheuer N."/>
            <person name="Luecker S."/>
            <person name="Lage O.M."/>
            <person name="Pohl T."/>
            <person name="Merkel B.J."/>
            <person name="Hornburger P."/>
            <person name="Mueller R.-W."/>
            <person name="Bruemmer F."/>
            <person name="Labrenz M."/>
            <person name="Spormann A.M."/>
            <person name="Op den Camp H."/>
            <person name="Overmann J."/>
            <person name="Amann R."/>
            <person name="Jetten M.S.M."/>
            <person name="Mascher T."/>
            <person name="Medema M.H."/>
            <person name="Devos D.P."/>
            <person name="Kaster A.-K."/>
            <person name="Ovreas L."/>
            <person name="Rohde M."/>
            <person name="Galperin M.Y."/>
            <person name="Jogler C."/>
        </authorList>
    </citation>
    <scope>NUCLEOTIDE SEQUENCE [LARGE SCALE GENOMIC DNA]</scope>
    <source>
        <strain evidence="1 2">I41</strain>
    </source>
</reference>
<dbReference type="KEGG" id="llh:I41_06280"/>
<protein>
    <submittedName>
        <fullName evidence="1">Uncharacterized protein</fullName>
    </submittedName>
</protein>
<evidence type="ECO:0000313" key="1">
    <source>
        <dbReference type="EMBL" id="QDT71471.1"/>
    </source>
</evidence>
<keyword evidence="2" id="KW-1185">Reference proteome</keyword>
<proteinExistence type="predicted"/>
<sequence>MDSLSPSLLSTKSKQSAEELAYAFREWAASHPRTTHFVDDSRESIYEGRGE</sequence>
<gene>
    <name evidence="1" type="ORF">I41_06280</name>
</gene>
<evidence type="ECO:0000313" key="2">
    <source>
        <dbReference type="Proteomes" id="UP000317909"/>
    </source>
</evidence>
<accession>A0A517TSX4</accession>
<name>A0A517TSX4_9BACT</name>
<dbReference type="EMBL" id="CP036339">
    <property type="protein sequence ID" value="QDT71471.1"/>
    <property type="molecule type" value="Genomic_DNA"/>
</dbReference>
<dbReference type="Proteomes" id="UP000317909">
    <property type="component" value="Chromosome"/>
</dbReference>
<dbReference type="RefSeq" id="WP_168206638.1">
    <property type="nucleotide sequence ID" value="NZ_CP036339.1"/>
</dbReference>
<dbReference type="AlphaFoldDB" id="A0A517TSX4"/>
<organism evidence="1 2">
    <name type="scientific">Lacipirellula limnantheis</name>
    <dbReference type="NCBI Taxonomy" id="2528024"/>
    <lineage>
        <taxon>Bacteria</taxon>
        <taxon>Pseudomonadati</taxon>
        <taxon>Planctomycetota</taxon>
        <taxon>Planctomycetia</taxon>
        <taxon>Pirellulales</taxon>
        <taxon>Lacipirellulaceae</taxon>
        <taxon>Lacipirellula</taxon>
    </lineage>
</organism>